<evidence type="ECO:0000259" key="5">
    <source>
        <dbReference type="Pfam" id="PF11797"/>
    </source>
</evidence>
<sequence>MFVVMLIMFFLKVDQVNAADAGIFSVKPIFPENQISKQNSYYLLVKPGQKQTVSFYISNLQNKSQTFRVEAGMYVTNSQGDMVLTTNKKDLDSSLPVSLLDMKVKPTLVTVPAQQTVQVNQEYQIPAKQFKGLIYGGVRVTSGLQSSVEVKKKSKKGARTFVNTYGRMDTGIIMTMDRKYPKGDLKVKNVTPVAATPSPVFNIKVQNPQGTIIDSLNLKAKIEKDGIGIKNTNLSKVSLNSDYYRYTVAPYSNFTLSMNIGKKRLVPGQYTLKLTGKSHGHEFKQDYKFMVTKNSAQKINKDNSNINPDYTWLFFIIIIGIVLILIAFIIFMYFFGMKKILKTPDKAASKTNPKSQDKVSASETKKNRYGKSNVPKRQR</sequence>
<evidence type="ECO:0000313" key="7">
    <source>
        <dbReference type="Proteomes" id="UP001321861"/>
    </source>
</evidence>
<keyword evidence="3" id="KW-0732">Signal</keyword>
<dbReference type="InterPro" id="IPR021759">
    <property type="entry name" value="WxLIP_HBD"/>
</dbReference>
<feature type="transmembrane region" description="Helical" evidence="2">
    <location>
        <begin position="310"/>
        <end position="336"/>
    </location>
</feature>
<feature type="domain" description="WxL Interacting Protein peptidoglycan binding" evidence="4">
    <location>
        <begin position="24"/>
        <end position="141"/>
    </location>
</feature>
<accession>A0AAU9CV88</accession>
<keyword evidence="2" id="KW-1133">Transmembrane helix</keyword>
<protein>
    <submittedName>
        <fullName evidence="6">Cell surface protein</fullName>
    </submittedName>
</protein>
<gene>
    <name evidence="6" type="ORF">XA3_03330</name>
</gene>
<evidence type="ECO:0000259" key="4">
    <source>
        <dbReference type="Pfam" id="PF06030"/>
    </source>
</evidence>
<keyword evidence="2" id="KW-0812">Transmembrane</keyword>
<dbReference type="KEGG" id="xap:XA3_03330"/>
<keyword evidence="2" id="KW-0472">Membrane</keyword>
<evidence type="ECO:0000256" key="2">
    <source>
        <dbReference type="SAM" id="Phobius"/>
    </source>
</evidence>
<reference evidence="6 7" key="1">
    <citation type="journal article" date="2023" name="Microbiol. Spectr.">
        <title>Symbiosis of Carpenter Bees with Uncharacterized Lactic Acid Bacteria Showing NAD Auxotrophy.</title>
        <authorList>
            <person name="Kawasaki S."/>
            <person name="Ozawa K."/>
            <person name="Mori T."/>
            <person name="Yamamoto A."/>
            <person name="Ito M."/>
            <person name="Ohkuma M."/>
            <person name="Sakamoto M."/>
            <person name="Matsutani M."/>
        </authorList>
    </citation>
    <scope>NUCLEOTIDE SEQUENCE [LARGE SCALE GENOMIC DNA]</scope>
    <source>
        <strain evidence="6 7">XA3</strain>
    </source>
</reference>
<proteinExistence type="predicted"/>
<dbReference type="EMBL" id="AP026802">
    <property type="protein sequence ID" value="BDR57892.1"/>
    <property type="molecule type" value="Genomic_DNA"/>
</dbReference>
<keyword evidence="7" id="KW-1185">Reference proteome</keyword>
<dbReference type="Proteomes" id="UP001321861">
    <property type="component" value="Chromosome"/>
</dbReference>
<feature type="compositionally biased region" description="Polar residues" evidence="1">
    <location>
        <begin position="349"/>
        <end position="362"/>
    </location>
</feature>
<dbReference type="AlphaFoldDB" id="A0AAU9CV88"/>
<evidence type="ECO:0000313" key="6">
    <source>
        <dbReference type="EMBL" id="BDR57892.1"/>
    </source>
</evidence>
<evidence type="ECO:0000256" key="3">
    <source>
        <dbReference type="SAM" id="SignalP"/>
    </source>
</evidence>
<feature type="chain" id="PRO_5043627912" evidence="3">
    <location>
        <begin position="19"/>
        <end position="379"/>
    </location>
</feature>
<dbReference type="Pfam" id="PF11797">
    <property type="entry name" value="WxLIP_HBD"/>
    <property type="match status" value="1"/>
</dbReference>
<name>A0AAU9CV88_9LACO</name>
<organism evidence="6 7">
    <name type="scientific">Xylocopilactobacillus apicola</name>
    <dbReference type="NCBI Taxonomy" id="2932184"/>
    <lineage>
        <taxon>Bacteria</taxon>
        <taxon>Bacillati</taxon>
        <taxon>Bacillota</taxon>
        <taxon>Bacilli</taxon>
        <taxon>Lactobacillales</taxon>
        <taxon>Lactobacillaceae</taxon>
        <taxon>Xylocopilactobacillus</taxon>
    </lineage>
</organism>
<feature type="signal peptide" evidence="3">
    <location>
        <begin position="1"/>
        <end position="18"/>
    </location>
</feature>
<dbReference type="Pfam" id="PF06030">
    <property type="entry name" value="WxLIP_PGBD"/>
    <property type="match status" value="1"/>
</dbReference>
<evidence type="ECO:0000256" key="1">
    <source>
        <dbReference type="SAM" id="MobiDB-lite"/>
    </source>
</evidence>
<dbReference type="InterPro" id="IPR010317">
    <property type="entry name" value="WxLIP_PGBD"/>
</dbReference>
<feature type="domain" description="WxL Interacting Protein host binding" evidence="5">
    <location>
        <begin position="168"/>
        <end position="301"/>
    </location>
</feature>
<feature type="region of interest" description="Disordered" evidence="1">
    <location>
        <begin position="345"/>
        <end position="379"/>
    </location>
</feature>